<dbReference type="Gene3D" id="3.40.1190.20">
    <property type="match status" value="1"/>
</dbReference>
<evidence type="ECO:0000256" key="3">
    <source>
        <dbReference type="ARBA" id="ARBA00004868"/>
    </source>
</evidence>
<dbReference type="AlphaFoldDB" id="Q5U7M1"/>
<dbReference type="NCBIfam" id="TIGR00694">
    <property type="entry name" value="thiM"/>
    <property type="match status" value="1"/>
</dbReference>
<protein>
    <recommendedName>
        <fullName evidence="4">hydroxyethylthiazole kinase</fullName>
        <ecNumber evidence="4">2.7.1.50</ecNumber>
    </recommendedName>
</protein>
<dbReference type="CDD" id="cd01170">
    <property type="entry name" value="THZ_kinase"/>
    <property type="match status" value="1"/>
</dbReference>
<evidence type="ECO:0000256" key="8">
    <source>
        <dbReference type="ARBA" id="ARBA00022777"/>
    </source>
</evidence>
<organism evidence="12">
    <name type="scientific">Chlamydomonas incerta</name>
    <dbReference type="NCBI Taxonomy" id="51695"/>
    <lineage>
        <taxon>Eukaryota</taxon>
        <taxon>Viridiplantae</taxon>
        <taxon>Chlorophyta</taxon>
        <taxon>core chlorophytes</taxon>
        <taxon>Chlorophyceae</taxon>
        <taxon>CS clade</taxon>
        <taxon>Chlamydomonadales</taxon>
        <taxon>Chlamydomonadaceae</taxon>
        <taxon>Chlamydomonas</taxon>
    </lineage>
</organism>
<evidence type="ECO:0000256" key="7">
    <source>
        <dbReference type="ARBA" id="ARBA00022741"/>
    </source>
</evidence>
<evidence type="ECO:0000256" key="6">
    <source>
        <dbReference type="ARBA" id="ARBA00022723"/>
    </source>
</evidence>
<comment type="pathway">
    <text evidence="3">Cofactor biosynthesis; thiamine diphosphate biosynthesis; 4-methyl-5-(2-phosphoethyl)-thiazole from 5-(2-hydroxyethyl)-4-methylthiazole: step 1/1.</text>
</comment>
<dbReference type="GO" id="GO:0009229">
    <property type="term" value="P:thiamine diphosphate biosynthetic process"/>
    <property type="evidence" value="ECO:0007669"/>
    <property type="project" value="UniProtKB-UniPathway"/>
</dbReference>
<keyword evidence="9" id="KW-0067">ATP-binding</keyword>
<keyword evidence="6" id="KW-0479">Metal-binding</keyword>
<dbReference type="SUPFAM" id="SSF53613">
    <property type="entry name" value="Ribokinase-like"/>
    <property type="match status" value="1"/>
</dbReference>
<dbReference type="EC" id="2.7.1.50" evidence="4"/>
<dbReference type="UniPathway" id="UPA00060">
    <property type="reaction ID" value="UER00139"/>
</dbReference>
<evidence type="ECO:0000256" key="1">
    <source>
        <dbReference type="ARBA" id="ARBA00001771"/>
    </source>
</evidence>
<comment type="catalytic activity">
    <reaction evidence="1">
        <text>5-(2-hydroxyethyl)-4-methylthiazole + ATP = 4-methyl-5-(2-phosphooxyethyl)-thiazole + ADP + H(+)</text>
        <dbReference type="Rhea" id="RHEA:24212"/>
        <dbReference type="ChEBI" id="CHEBI:15378"/>
        <dbReference type="ChEBI" id="CHEBI:17957"/>
        <dbReference type="ChEBI" id="CHEBI:30616"/>
        <dbReference type="ChEBI" id="CHEBI:58296"/>
        <dbReference type="ChEBI" id="CHEBI:456216"/>
        <dbReference type="EC" id="2.7.1.50"/>
    </reaction>
</comment>
<dbReference type="Pfam" id="PF02110">
    <property type="entry name" value="HK"/>
    <property type="match status" value="1"/>
</dbReference>
<dbReference type="PRINTS" id="PR01099">
    <property type="entry name" value="HYETHTZKNASE"/>
</dbReference>
<dbReference type="EMBL" id="AY781410">
    <property type="protein sequence ID" value="AAV41809.1"/>
    <property type="molecule type" value="Genomic_DNA"/>
</dbReference>
<evidence type="ECO:0000256" key="5">
    <source>
        <dbReference type="ARBA" id="ARBA00022679"/>
    </source>
</evidence>
<dbReference type="NCBIfam" id="NF006830">
    <property type="entry name" value="PRK09355.1"/>
    <property type="match status" value="1"/>
</dbReference>
<name>Q5U7M1_CHLIN</name>
<dbReference type="HAMAP" id="MF_00228">
    <property type="entry name" value="Thz_kinase"/>
    <property type="match status" value="1"/>
</dbReference>
<keyword evidence="11" id="KW-0784">Thiamine biosynthesis</keyword>
<sequence length="278" mass="28692">MSTDIELKPSAESCWELWQAVRAKRPLVHCITNFVSMDIMANVLLAAGCSPAMAHSLDEVEAFVGISSALLINMGTLSSEWVAAKKLAARRAVELGKPWVLDPVGCGATPVRTTSCLQLLGCAPTVVRGNASEILALAGVAVSGVRGVDSTAASRDALEAAKQLATAHKCIVAVSGEVDYVTDGKAVVGVRNGHELLTLITAAGCSLTALIAAFVTAAPRQPLLATAHALAVFGLAGEEGLKLAPRPGPGSLRVTLLDMLHLMDEATVKAGARIEVIA</sequence>
<evidence type="ECO:0000313" key="12">
    <source>
        <dbReference type="EMBL" id="AAV41809.1"/>
    </source>
</evidence>
<dbReference type="InterPro" id="IPR000417">
    <property type="entry name" value="Hyethyz_kinase"/>
</dbReference>
<reference evidence="12" key="1">
    <citation type="submission" date="2004-10" db="EMBL/GenBank/DDBJ databases">
        <title>Transcriptional Analysis of the Chlamydomonas Mating-Type Locus.</title>
        <authorList>
            <person name="Ferris P.J."/>
            <person name="Small L."/>
            <person name="Goodenough U.W."/>
        </authorList>
    </citation>
    <scope>NUCLEOTIDE SEQUENCE</scope>
    <source>
        <strain evidence="12">CC-1870</strain>
    </source>
</reference>
<keyword evidence="10" id="KW-0460">Magnesium</keyword>
<keyword evidence="7" id="KW-0547">Nucleotide-binding</keyword>
<keyword evidence="5" id="KW-0808">Transferase</keyword>
<evidence type="ECO:0000256" key="2">
    <source>
        <dbReference type="ARBA" id="ARBA00001946"/>
    </source>
</evidence>
<evidence type="ECO:0000256" key="11">
    <source>
        <dbReference type="ARBA" id="ARBA00022977"/>
    </source>
</evidence>
<evidence type="ECO:0000256" key="4">
    <source>
        <dbReference type="ARBA" id="ARBA00012129"/>
    </source>
</evidence>
<dbReference type="GO" id="GO:0009228">
    <property type="term" value="P:thiamine biosynthetic process"/>
    <property type="evidence" value="ECO:0007669"/>
    <property type="project" value="UniProtKB-KW"/>
</dbReference>
<evidence type="ECO:0000256" key="10">
    <source>
        <dbReference type="ARBA" id="ARBA00022842"/>
    </source>
</evidence>
<accession>Q5U7M1</accession>
<dbReference type="GO" id="GO:0000287">
    <property type="term" value="F:magnesium ion binding"/>
    <property type="evidence" value="ECO:0007669"/>
    <property type="project" value="InterPro"/>
</dbReference>
<comment type="cofactor">
    <cofactor evidence="2">
        <name>Mg(2+)</name>
        <dbReference type="ChEBI" id="CHEBI:18420"/>
    </cofactor>
</comment>
<dbReference type="PIRSF" id="PIRSF000513">
    <property type="entry name" value="Thz_kinase"/>
    <property type="match status" value="1"/>
</dbReference>
<dbReference type="InterPro" id="IPR029056">
    <property type="entry name" value="Ribokinase-like"/>
</dbReference>
<proteinExistence type="inferred from homology"/>
<evidence type="ECO:0000256" key="9">
    <source>
        <dbReference type="ARBA" id="ARBA00022840"/>
    </source>
</evidence>
<dbReference type="GO" id="GO:0004417">
    <property type="term" value="F:hydroxyethylthiazole kinase activity"/>
    <property type="evidence" value="ECO:0007669"/>
    <property type="project" value="UniProtKB-EC"/>
</dbReference>
<keyword evidence="8 12" id="KW-0418">Kinase</keyword>
<dbReference type="GO" id="GO:0005524">
    <property type="term" value="F:ATP binding"/>
    <property type="evidence" value="ECO:0007669"/>
    <property type="project" value="UniProtKB-KW"/>
</dbReference>